<dbReference type="EMBL" id="CAFBLW010000043">
    <property type="protein sequence ID" value="CAB4876610.1"/>
    <property type="molecule type" value="Genomic_DNA"/>
</dbReference>
<proteinExistence type="predicted"/>
<reference evidence="2" key="1">
    <citation type="submission" date="2020-05" db="EMBL/GenBank/DDBJ databases">
        <authorList>
            <person name="Chiriac C."/>
            <person name="Salcher M."/>
            <person name="Ghai R."/>
            <person name="Kavagutti S V."/>
        </authorList>
    </citation>
    <scope>NUCLEOTIDE SEQUENCE</scope>
</reference>
<feature type="transmembrane region" description="Helical" evidence="1">
    <location>
        <begin position="6"/>
        <end position="23"/>
    </location>
</feature>
<evidence type="ECO:0000313" key="2">
    <source>
        <dbReference type="EMBL" id="CAB4876610.1"/>
    </source>
</evidence>
<keyword evidence="1" id="KW-0472">Membrane</keyword>
<keyword evidence="1" id="KW-1133">Transmembrane helix</keyword>
<gene>
    <name evidence="2" type="ORF">UFOPK3461_00639</name>
</gene>
<feature type="transmembrane region" description="Helical" evidence="1">
    <location>
        <begin position="77"/>
        <end position="94"/>
    </location>
</feature>
<protein>
    <submittedName>
        <fullName evidence="2">Unannotated protein</fullName>
    </submittedName>
</protein>
<accession>A0A6J7E6B1</accession>
<organism evidence="2">
    <name type="scientific">freshwater metagenome</name>
    <dbReference type="NCBI Taxonomy" id="449393"/>
    <lineage>
        <taxon>unclassified sequences</taxon>
        <taxon>metagenomes</taxon>
        <taxon>ecological metagenomes</taxon>
    </lineage>
</organism>
<feature type="transmembrane region" description="Helical" evidence="1">
    <location>
        <begin position="100"/>
        <end position="117"/>
    </location>
</feature>
<sequence>MASGIIYLAIIGMWVAYFLPRWVHDRNEFSGKSVEKYKSALRVVANSTPGGSSNSGIINIDLDREAKVAQRLMRRRIIFSIITLSLIMTMAGAIMQTLAYTFIALPVASFFLYIAYVRRQENSERIQQRRVKNLHRESSGISSTNLADVVAPKPSTEHWIPLSERELSGVVILPKGTAAANRNEWEPNSVPVPTYVNAPKAVTPKRVIDLTNPGEWTEEQERLEREALAAAAPSQDEVFDQQLADEAVDRMRKNRAANQ</sequence>
<evidence type="ECO:0000256" key="1">
    <source>
        <dbReference type="SAM" id="Phobius"/>
    </source>
</evidence>
<dbReference type="AlphaFoldDB" id="A0A6J7E6B1"/>
<keyword evidence="1" id="KW-0812">Transmembrane</keyword>
<name>A0A6J7E6B1_9ZZZZ</name>